<dbReference type="InterPro" id="IPR030995">
    <property type="entry name" value="SoxZ"/>
</dbReference>
<organism evidence="2 3">
    <name type="scientific">Bradyrhizobium lablabi</name>
    <dbReference type="NCBI Taxonomy" id="722472"/>
    <lineage>
        <taxon>Bacteria</taxon>
        <taxon>Pseudomonadati</taxon>
        <taxon>Pseudomonadota</taxon>
        <taxon>Alphaproteobacteria</taxon>
        <taxon>Hyphomicrobiales</taxon>
        <taxon>Nitrobacteraceae</taxon>
        <taxon>Bradyrhizobium</taxon>
    </lineage>
</organism>
<evidence type="ECO:0000313" key="3">
    <source>
        <dbReference type="Proteomes" id="UP000189935"/>
    </source>
</evidence>
<sequence length="108" mass="12188">MFTPVPRVQVPSAAAKGEILQVKALISHQMETGLRHDDQGNVIPRKIINKFACRYNDVVVFKVDFHEAVAANPYVEFYLRATESGRLEFIWEEDGGAGYWLAHNLVVS</sequence>
<dbReference type="InterPro" id="IPR014756">
    <property type="entry name" value="Ig_E-set"/>
</dbReference>
<dbReference type="Gene3D" id="2.60.40.10">
    <property type="entry name" value="Immunoglobulins"/>
    <property type="match status" value="1"/>
</dbReference>
<evidence type="ECO:0000313" key="2">
    <source>
        <dbReference type="EMBL" id="SHJ62193.1"/>
    </source>
</evidence>
<evidence type="ECO:0000259" key="1">
    <source>
        <dbReference type="Pfam" id="PF08770"/>
    </source>
</evidence>
<feature type="domain" description="Sulphur oxidation protein SoxZ" evidence="1">
    <location>
        <begin position="11"/>
        <end position="96"/>
    </location>
</feature>
<reference evidence="2 3" key="1">
    <citation type="submission" date="2016-11" db="EMBL/GenBank/DDBJ databases">
        <authorList>
            <person name="Jaros S."/>
            <person name="Januszkiewicz K."/>
            <person name="Wedrychowicz H."/>
        </authorList>
    </citation>
    <scope>NUCLEOTIDE SEQUENCE [LARGE SCALE GENOMIC DNA]</scope>
    <source>
        <strain evidence="2 3">GAS499</strain>
    </source>
</reference>
<dbReference type="RefSeq" id="WP_079537231.1">
    <property type="nucleotide sequence ID" value="NZ_LT670844.1"/>
</dbReference>
<dbReference type="OrthoDB" id="9795530at2"/>
<dbReference type="InterPro" id="IPR014880">
    <property type="entry name" value="SoxZ_dom"/>
</dbReference>
<dbReference type="InterPro" id="IPR013783">
    <property type="entry name" value="Ig-like_fold"/>
</dbReference>
<dbReference type="NCBIfam" id="TIGR04490">
    <property type="entry name" value="SoxZ_true"/>
    <property type="match status" value="1"/>
</dbReference>
<dbReference type="Pfam" id="PF08770">
    <property type="entry name" value="SoxZ"/>
    <property type="match status" value="1"/>
</dbReference>
<dbReference type="AlphaFoldDB" id="A0A1M6KTD7"/>
<protein>
    <submittedName>
        <fullName evidence="2">Sulfur-oxidizing protein SoxZ</fullName>
    </submittedName>
</protein>
<name>A0A1M6KTD7_9BRAD</name>
<dbReference type="EMBL" id="LT670844">
    <property type="protein sequence ID" value="SHJ62193.1"/>
    <property type="molecule type" value="Genomic_DNA"/>
</dbReference>
<gene>
    <name evidence="2" type="ORF">SAMN05444159_1073</name>
</gene>
<accession>A0A1M6KTD7</accession>
<dbReference type="Proteomes" id="UP000189935">
    <property type="component" value="Chromosome I"/>
</dbReference>
<proteinExistence type="predicted"/>
<dbReference type="SUPFAM" id="SSF81296">
    <property type="entry name" value="E set domains"/>
    <property type="match status" value="1"/>
</dbReference>